<feature type="compositionally biased region" description="Polar residues" evidence="1">
    <location>
        <begin position="193"/>
        <end position="204"/>
    </location>
</feature>
<evidence type="ECO:0000313" key="3">
    <source>
        <dbReference type="Proteomes" id="UP001295423"/>
    </source>
</evidence>
<organism evidence="2 3">
    <name type="scientific">Cylindrotheca closterium</name>
    <dbReference type="NCBI Taxonomy" id="2856"/>
    <lineage>
        <taxon>Eukaryota</taxon>
        <taxon>Sar</taxon>
        <taxon>Stramenopiles</taxon>
        <taxon>Ochrophyta</taxon>
        <taxon>Bacillariophyta</taxon>
        <taxon>Bacillariophyceae</taxon>
        <taxon>Bacillariophycidae</taxon>
        <taxon>Bacillariales</taxon>
        <taxon>Bacillariaceae</taxon>
        <taxon>Cylindrotheca</taxon>
    </lineage>
</organism>
<feature type="region of interest" description="Disordered" evidence="1">
    <location>
        <begin position="144"/>
        <end position="204"/>
    </location>
</feature>
<comment type="caution">
    <text evidence="2">The sequence shown here is derived from an EMBL/GenBank/DDBJ whole genome shotgun (WGS) entry which is preliminary data.</text>
</comment>
<proteinExistence type="predicted"/>
<reference evidence="2" key="1">
    <citation type="submission" date="2023-08" db="EMBL/GenBank/DDBJ databases">
        <authorList>
            <person name="Audoor S."/>
            <person name="Bilcke G."/>
        </authorList>
    </citation>
    <scope>NUCLEOTIDE SEQUENCE</scope>
</reference>
<dbReference type="AlphaFoldDB" id="A0AAD2CU31"/>
<accession>A0AAD2CU31</accession>
<sequence length="204" mass="22838">MRSPADQNHVAVHSGKRHLRVQLKVRKSSQWWPSTNCASLIPANKAHTLFFSIRTHGIVEWYLIKREGQTVRLVIVPDQAAMFKTPENDAGGYSFACSNTSELTGFLSSRNRANPVADVVDSHNLLRGLCTVFHTTWGRAIKHNSKSGPEHLHCPRENSTQEDITNSTEPFPRTTEVKIEQSASNGRVAPLTNRASSRSEQFLH</sequence>
<name>A0AAD2CU31_9STRA</name>
<protein>
    <submittedName>
        <fullName evidence="2">Uncharacterized protein</fullName>
    </submittedName>
</protein>
<dbReference type="Proteomes" id="UP001295423">
    <property type="component" value="Unassembled WGS sequence"/>
</dbReference>
<evidence type="ECO:0000313" key="2">
    <source>
        <dbReference type="EMBL" id="CAJ1941600.1"/>
    </source>
</evidence>
<keyword evidence="3" id="KW-1185">Reference proteome</keyword>
<dbReference type="EMBL" id="CAKOGP040001046">
    <property type="protein sequence ID" value="CAJ1941600.1"/>
    <property type="molecule type" value="Genomic_DNA"/>
</dbReference>
<gene>
    <name evidence="2" type="ORF">CYCCA115_LOCUS7584</name>
</gene>
<feature type="compositionally biased region" description="Polar residues" evidence="1">
    <location>
        <begin position="157"/>
        <end position="169"/>
    </location>
</feature>
<evidence type="ECO:0000256" key="1">
    <source>
        <dbReference type="SAM" id="MobiDB-lite"/>
    </source>
</evidence>